<evidence type="ECO:0000313" key="1">
    <source>
        <dbReference type="EMBL" id="EIC01479.1"/>
    </source>
</evidence>
<dbReference type="AlphaFoldDB" id="H7ELD8"/>
<keyword evidence="2" id="KW-1185">Reference proteome</keyword>
<dbReference type="Proteomes" id="UP000003571">
    <property type="component" value="Unassembled WGS sequence"/>
</dbReference>
<accession>H7ELD8</accession>
<dbReference type="PATRIC" id="fig|907348.3.peg.1724"/>
<proteinExistence type="predicted"/>
<dbReference type="EMBL" id="AGRW01000049">
    <property type="protein sequence ID" value="EIC01479.1"/>
    <property type="molecule type" value="Genomic_DNA"/>
</dbReference>
<sequence length="160" mass="17279">MAFSLSAAFAKASSVSVQIVQNNPGQEKVWATSEFFEQSMIDYFFDAGRIVSNSPICIASDDDEKNRKALKAALIENNDGGMDVLVRVELFFKKSKSAAPDVPMLGNIDKVEWKIYDVVTGLESLGGESVPGKVTSSNDNEQGIAKFASMVAKKVSSSLE</sequence>
<reference evidence="1 2" key="1">
    <citation type="submission" date="2011-09" db="EMBL/GenBank/DDBJ databases">
        <title>The draft genome of Treponema saccharophilum DSM 2985.</title>
        <authorList>
            <consortium name="US DOE Joint Genome Institute (JGI-PGF)"/>
            <person name="Lucas S."/>
            <person name="Copeland A."/>
            <person name="Lapidus A."/>
            <person name="Glavina del Rio T."/>
            <person name="Dalin E."/>
            <person name="Tice H."/>
            <person name="Bruce D."/>
            <person name="Goodwin L."/>
            <person name="Pitluck S."/>
            <person name="Peters L."/>
            <person name="Kyrpides N."/>
            <person name="Mavromatis K."/>
            <person name="Ivanova N."/>
            <person name="Markowitz V."/>
            <person name="Cheng J.-F."/>
            <person name="Hugenholtz P."/>
            <person name="Woyke T."/>
            <person name="Wu D."/>
            <person name="Gronow S."/>
            <person name="Wellnitz S."/>
            <person name="Brambilla E."/>
            <person name="Klenk H.-P."/>
            <person name="Eisen J.A."/>
        </authorList>
    </citation>
    <scope>NUCLEOTIDE SEQUENCE [LARGE SCALE GENOMIC DNA]</scope>
    <source>
        <strain evidence="1 2">DSM 2985</strain>
    </source>
</reference>
<dbReference type="STRING" id="907348.TresaDRAFT_1088"/>
<name>H7ELD8_9SPIR</name>
<evidence type="ECO:0000313" key="2">
    <source>
        <dbReference type="Proteomes" id="UP000003571"/>
    </source>
</evidence>
<comment type="caution">
    <text evidence="1">The sequence shown here is derived from an EMBL/GenBank/DDBJ whole genome shotgun (WGS) entry which is preliminary data.</text>
</comment>
<gene>
    <name evidence="1" type="ORF">TresaDRAFT_1088</name>
</gene>
<protein>
    <submittedName>
        <fullName evidence="1">Uncharacterized protein</fullName>
    </submittedName>
</protein>
<organism evidence="1 2">
    <name type="scientific">Treponema saccharophilum DSM 2985</name>
    <dbReference type="NCBI Taxonomy" id="907348"/>
    <lineage>
        <taxon>Bacteria</taxon>
        <taxon>Pseudomonadati</taxon>
        <taxon>Spirochaetota</taxon>
        <taxon>Spirochaetia</taxon>
        <taxon>Spirochaetales</taxon>
        <taxon>Treponemataceae</taxon>
        <taxon>Treponema</taxon>
    </lineage>
</organism>